<evidence type="ECO:0000313" key="2">
    <source>
        <dbReference type="Proteomes" id="UP000186922"/>
    </source>
</evidence>
<proteinExistence type="predicted"/>
<reference evidence="1 2" key="1">
    <citation type="journal article" date="2016" name="Nat. Commun.">
        <title>Extremotolerant tardigrade genome and improved radiotolerance of human cultured cells by tardigrade-unique protein.</title>
        <authorList>
            <person name="Hashimoto T."/>
            <person name="Horikawa D.D."/>
            <person name="Saito Y."/>
            <person name="Kuwahara H."/>
            <person name="Kozuka-Hata H."/>
            <person name="Shin-I T."/>
            <person name="Minakuchi Y."/>
            <person name="Ohishi K."/>
            <person name="Motoyama A."/>
            <person name="Aizu T."/>
            <person name="Enomoto A."/>
            <person name="Kondo K."/>
            <person name="Tanaka S."/>
            <person name="Hara Y."/>
            <person name="Koshikawa S."/>
            <person name="Sagara H."/>
            <person name="Miura T."/>
            <person name="Yokobori S."/>
            <person name="Miyagawa K."/>
            <person name="Suzuki Y."/>
            <person name="Kubo T."/>
            <person name="Oyama M."/>
            <person name="Kohara Y."/>
            <person name="Fujiyama A."/>
            <person name="Arakawa K."/>
            <person name="Katayama T."/>
            <person name="Toyoda A."/>
            <person name="Kunieda T."/>
        </authorList>
    </citation>
    <scope>NUCLEOTIDE SEQUENCE [LARGE SCALE GENOMIC DNA]</scope>
    <source>
        <strain evidence="1 2">YOKOZUNA-1</strain>
    </source>
</reference>
<dbReference type="Proteomes" id="UP000186922">
    <property type="component" value="Unassembled WGS sequence"/>
</dbReference>
<protein>
    <submittedName>
        <fullName evidence="1">Uncharacterized protein</fullName>
    </submittedName>
</protein>
<comment type="caution">
    <text evidence="1">The sequence shown here is derived from an EMBL/GenBank/DDBJ whole genome shotgun (WGS) entry which is preliminary data.</text>
</comment>
<sequence>MEAVDALTTTANNTIGPIRTEAMLRQSRSHYGYSTVELVPILLPRAPTQRTHRRLSEAVPD</sequence>
<name>A0A1D1VN42_RAMVA</name>
<organism evidence="1 2">
    <name type="scientific">Ramazzottius varieornatus</name>
    <name type="common">Water bear</name>
    <name type="synonym">Tardigrade</name>
    <dbReference type="NCBI Taxonomy" id="947166"/>
    <lineage>
        <taxon>Eukaryota</taxon>
        <taxon>Metazoa</taxon>
        <taxon>Ecdysozoa</taxon>
        <taxon>Tardigrada</taxon>
        <taxon>Eutardigrada</taxon>
        <taxon>Parachela</taxon>
        <taxon>Hypsibioidea</taxon>
        <taxon>Ramazzottiidae</taxon>
        <taxon>Ramazzottius</taxon>
    </lineage>
</organism>
<gene>
    <name evidence="1" type="primary">RvY_13507-1</name>
    <name evidence="1" type="synonym">RvY_13507.1</name>
    <name evidence="1" type="ORF">RvY_13507</name>
</gene>
<evidence type="ECO:0000313" key="1">
    <source>
        <dbReference type="EMBL" id="GAV03017.1"/>
    </source>
</evidence>
<dbReference type="EMBL" id="BDGG01000009">
    <property type="protein sequence ID" value="GAV03017.1"/>
    <property type="molecule type" value="Genomic_DNA"/>
</dbReference>
<accession>A0A1D1VN42</accession>
<dbReference type="AlphaFoldDB" id="A0A1D1VN42"/>
<keyword evidence="2" id="KW-1185">Reference proteome</keyword>